<evidence type="ECO:0000313" key="1">
    <source>
        <dbReference type="EMBL" id="PLS24253.1"/>
    </source>
</evidence>
<protein>
    <submittedName>
        <fullName evidence="1">Uncharacterized protein</fullName>
    </submittedName>
</protein>
<dbReference type="EMBL" id="NMWV01000024">
    <property type="protein sequence ID" value="PLS24253.1"/>
    <property type="molecule type" value="Genomic_DNA"/>
</dbReference>
<accession>A0A2N5IQM3</accession>
<gene>
    <name evidence="1" type="ORF">Tam1G_1662</name>
</gene>
<sequence>MDGRISRLVLPTGAFLMRVVCLQGYKDTEPQMERGADGKPSNTQKLVDGKPVYPLRGVVVQIQNDAGAWVVADGISVKSRVVRDWPQYIPLAPAGEKVIVTPYAAVSGKYASVRYSVIVDDLEPVQSGK</sequence>
<evidence type="ECO:0000313" key="2">
    <source>
        <dbReference type="Proteomes" id="UP000234855"/>
    </source>
</evidence>
<reference evidence="1 2" key="1">
    <citation type="submission" date="2017-07" db="EMBL/GenBank/DDBJ databases">
        <title>Bifidobacterium novel species.</title>
        <authorList>
            <person name="Lugli G.A."/>
            <person name="Milani C."/>
            <person name="Duranti S."/>
            <person name="Mangifesta M."/>
        </authorList>
    </citation>
    <scope>NUCLEOTIDE SEQUENCE [LARGE SCALE GENOMIC DNA]</scope>
    <source>
        <strain evidence="1 2">45</strain>
    </source>
</reference>
<proteinExistence type="predicted"/>
<dbReference type="AlphaFoldDB" id="A0A2N5IQM3"/>
<comment type="caution">
    <text evidence="1">The sequence shown here is derived from an EMBL/GenBank/DDBJ whole genome shotgun (WGS) entry which is preliminary data.</text>
</comment>
<organism evidence="1 2">
    <name type="scientific">Bifidobacterium imperatoris</name>
    <dbReference type="NCBI Taxonomy" id="2020965"/>
    <lineage>
        <taxon>Bacteria</taxon>
        <taxon>Bacillati</taxon>
        <taxon>Actinomycetota</taxon>
        <taxon>Actinomycetes</taxon>
        <taxon>Bifidobacteriales</taxon>
        <taxon>Bifidobacteriaceae</taxon>
        <taxon>Bifidobacterium</taxon>
    </lineage>
</organism>
<dbReference type="Proteomes" id="UP000234855">
    <property type="component" value="Unassembled WGS sequence"/>
</dbReference>
<name>A0A2N5IQM3_9BIFI</name>